<reference evidence="2" key="1">
    <citation type="submission" date="2020-12" db="EMBL/GenBank/DDBJ databases">
        <title>Leucobacter sp. CAS2, isolated from Chromium sludge.</title>
        <authorList>
            <person name="Xu Z."/>
        </authorList>
    </citation>
    <scope>NUCLEOTIDE SEQUENCE</scope>
    <source>
        <strain evidence="2">CSA2</strain>
    </source>
</reference>
<accession>A0A934Q9U0</accession>
<dbReference type="RefSeq" id="WP_200130781.1">
    <property type="nucleotide sequence ID" value="NZ_JAEHOI010000001.1"/>
</dbReference>
<feature type="transmembrane region" description="Helical" evidence="1">
    <location>
        <begin position="32"/>
        <end position="53"/>
    </location>
</feature>
<proteinExistence type="predicted"/>
<keyword evidence="1" id="KW-0812">Transmembrane</keyword>
<evidence type="ECO:0000256" key="1">
    <source>
        <dbReference type="SAM" id="Phobius"/>
    </source>
</evidence>
<keyword evidence="1" id="KW-0472">Membrane</keyword>
<gene>
    <name evidence="2" type="ORF">JD292_00510</name>
</gene>
<keyword evidence="3" id="KW-1185">Reference proteome</keyword>
<evidence type="ECO:0000313" key="2">
    <source>
        <dbReference type="EMBL" id="MBK0420566.1"/>
    </source>
</evidence>
<keyword evidence="1" id="KW-1133">Transmembrane helix</keyword>
<name>A0A934Q9U0_9MICO</name>
<comment type="caution">
    <text evidence="2">The sequence shown here is derived from an EMBL/GenBank/DDBJ whole genome shotgun (WGS) entry which is preliminary data.</text>
</comment>
<dbReference type="AlphaFoldDB" id="A0A934Q9U0"/>
<dbReference type="EMBL" id="JAEHOI010000001">
    <property type="protein sequence ID" value="MBK0420566.1"/>
    <property type="molecule type" value="Genomic_DNA"/>
</dbReference>
<protein>
    <submittedName>
        <fullName evidence="2">Uncharacterized protein</fullName>
    </submittedName>
</protein>
<sequence length="70" mass="7628">MRKTNWTLIGTSLLMLAGIVLAATGNEFLRGAAYAFLLGALLLNLRSIFRVLAARKKHRAKPAPHGAPMR</sequence>
<organism evidence="2 3">
    <name type="scientific">Leucobacter edaphi</name>
    <dbReference type="NCBI Taxonomy" id="2796472"/>
    <lineage>
        <taxon>Bacteria</taxon>
        <taxon>Bacillati</taxon>
        <taxon>Actinomycetota</taxon>
        <taxon>Actinomycetes</taxon>
        <taxon>Micrococcales</taxon>
        <taxon>Microbacteriaceae</taxon>
        <taxon>Leucobacter</taxon>
    </lineage>
</organism>
<evidence type="ECO:0000313" key="3">
    <source>
        <dbReference type="Proteomes" id="UP000618733"/>
    </source>
</evidence>
<dbReference type="Proteomes" id="UP000618733">
    <property type="component" value="Unassembled WGS sequence"/>
</dbReference>